<organism evidence="1">
    <name type="scientific">Streptococcus iners</name>
    <dbReference type="NCBI Taxonomy" id="3028084"/>
    <lineage>
        <taxon>Bacteria</taxon>
        <taxon>Bacillati</taxon>
        <taxon>Bacillota</taxon>
        <taxon>Bacilli</taxon>
        <taxon>Lactobacillales</taxon>
        <taxon>Streptococcaceae</taxon>
        <taxon>Streptococcus</taxon>
    </lineage>
</organism>
<dbReference type="GO" id="GO:0051276">
    <property type="term" value="P:chromosome organization"/>
    <property type="evidence" value="ECO:0007669"/>
    <property type="project" value="InterPro"/>
</dbReference>
<dbReference type="Gene3D" id="1.10.10.1400">
    <property type="entry name" value="Terminase, small subunit, N-terminal DNA-binding domain, HTH motif"/>
    <property type="match status" value="1"/>
</dbReference>
<evidence type="ECO:0000313" key="1">
    <source>
        <dbReference type="EMBL" id="WNY51523.1"/>
    </source>
</evidence>
<protein>
    <submittedName>
        <fullName evidence="1">Terminase small subunit</fullName>
    </submittedName>
</protein>
<proteinExistence type="predicted"/>
<dbReference type="Pfam" id="PF03592">
    <property type="entry name" value="Terminase_2"/>
    <property type="match status" value="1"/>
</dbReference>
<name>A0AA96VLU2_9STRE</name>
<dbReference type="AlphaFoldDB" id="A0AA96VLU2"/>
<dbReference type="InterPro" id="IPR005335">
    <property type="entry name" value="Terminase_ssu"/>
</dbReference>
<sequence length="178" mass="20250">MVIDRHQQIIDELTSDAIKLMSDWPSAREKQKQFVLAYVSSGFKNATEAARQAGYSDKSAKNTANKLVTLSDFFHVQEVIKILKENFEKRSTELSIASLVEIKQFHTRVLRGEETDFEIVTSISGTTSIEEVPPRIKERQKSADSLVKMLSDSENVNRTELALDKLFDKLEEEINGNR</sequence>
<dbReference type="InterPro" id="IPR038713">
    <property type="entry name" value="Terminase_Gp1_N_sf"/>
</dbReference>
<gene>
    <name evidence="1" type="ORF">PW252_02350</name>
</gene>
<dbReference type="EMBL" id="CP118735">
    <property type="protein sequence ID" value="WNY51523.1"/>
    <property type="molecule type" value="Genomic_DNA"/>
</dbReference>
<dbReference type="Gene3D" id="6.10.140.2160">
    <property type="match status" value="1"/>
</dbReference>
<dbReference type="KEGG" id="sins:PW252_02350"/>
<accession>A0AA96VLU2</accession>
<reference evidence="1" key="1">
    <citation type="submission" date="2023-02" db="EMBL/GenBank/DDBJ databases">
        <title>Streptococcus sp. Genome Sequencing and Assembly.</title>
        <authorList>
            <person name="Shore S.M."/>
            <person name="Nicholson T.L."/>
        </authorList>
    </citation>
    <scope>NUCLEOTIDE SEQUENCE</scope>
    <source>
        <strain evidence="1">29887</strain>
    </source>
</reference>
<dbReference type="RefSeq" id="WP_248049310.1">
    <property type="nucleotide sequence ID" value="NZ_CP118735.1"/>
</dbReference>